<keyword evidence="8" id="KW-0443">Lipid metabolism</keyword>
<feature type="non-terminal residue" evidence="16">
    <location>
        <position position="610"/>
    </location>
</feature>
<keyword evidence="4" id="KW-0444">Lipid biosynthesis</keyword>
<keyword evidence="9" id="KW-0496">Mitochondrion</keyword>
<evidence type="ECO:0000256" key="13">
    <source>
        <dbReference type="ARBA" id="ARBA00038024"/>
    </source>
</evidence>
<dbReference type="GO" id="GO:0016020">
    <property type="term" value="C:membrane"/>
    <property type="evidence" value="ECO:0007669"/>
    <property type="project" value="UniProtKB-SubCell"/>
</dbReference>
<organism evidence="16 17">
    <name type="scientific">Dermatophagoides farinae</name>
    <name type="common">American house dust mite</name>
    <dbReference type="NCBI Taxonomy" id="6954"/>
    <lineage>
        <taxon>Eukaryota</taxon>
        <taxon>Metazoa</taxon>
        <taxon>Ecdysozoa</taxon>
        <taxon>Arthropoda</taxon>
        <taxon>Chelicerata</taxon>
        <taxon>Arachnida</taxon>
        <taxon>Acari</taxon>
        <taxon>Acariformes</taxon>
        <taxon>Sarcoptiformes</taxon>
        <taxon>Astigmata</taxon>
        <taxon>Psoroptidia</taxon>
        <taxon>Analgoidea</taxon>
        <taxon>Pyroglyphidae</taxon>
        <taxon>Dermatophagoidinae</taxon>
        <taxon>Dermatophagoides</taxon>
    </lineage>
</organism>
<keyword evidence="11" id="KW-0594">Phospholipid biosynthesis</keyword>
<dbReference type="InterPro" id="IPR029058">
    <property type="entry name" value="AB_hydrolase_fold"/>
</dbReference>
<dbReference type="InterPro" id="IPR016024">
    <property type="entry name" value="ARM-type_fold"/>
</dbReference>
<dbReference type="PANTHER" id="PTHR48182">
    <property type="entry name" value="PROTEIN SERAC1"/>
    <property type="match status" value="1"/>
</dbReference>
<comment type="similarity">
    <text evidence="13">Belongs to the SERAC1 family.</text>
</comment>
<evidence type="ECO:0000256" key="3">
    <source>
        <dbReference type="ARBA" id="ARBA00004240"/>
    </source>
</evidence>
<gene>
    <name evidence="16" type="primary">SERAC1</name>
    <name evidence="16" type="ORF">DERF_005731</name>
</gene>
<accession>A0A922L6H0</accession>
<sequence length="610" mass="71413">ILSKIFFCSEMSKYIILISASVSSICGGFVYLKTNRSTTTPTSPPDEYIDLPEIFSQYNNNNFGEADKVDDSVDFSKTMENWFPKWEFLIKVKNELDCLKLAQTNDYNQSLRAARTIDKIDLKQFRRPLLLDKIIIKINGQIQHFESLHELMVHLLRCTLETNYQSECANYLTRQTLVLFEHNNPLTDFSFYHEYSTTNHRQKSDDLNYIQMKRYKNLYFQTLLQNIMSNENLATCLINNGLLIALLKFLQLFTDRDSIRWISTIISALSVYKSIHTHFYHTGWIGILAEWLRSSDWHLKLEAGKTLYNMSMTMKTNESLHPSTYLLWPLHEIDTLRLEYDVVFIHGLKGGVLRTWRQSDLAKNSSDYTELWPRSWLAQDFHNCRIIAVHYDSFLSSWNINCSSDEFTIKDRSVQLIKELREAGIGSKPIIWVTHSMGGLFVKHMLTYCHSDISDNHPFLRQTKGIVFYSVPHRGSEMAVWSQNIQRIIYPSNHVLELQKDSPQLLQLNDEFIRLVRDRQIDLLSFGETKKCTLLKNPIEWRALLVPEESANPGIGKFILLPENHFSICKPKDRNDRSYRELKEFIAEILLKEKLESTKKSSWRKYASFS</sequence>
<dbReference type="GO" id="GO:0005739">
    <property type="term" value="C:mitochondrion"/>
    <property type="evidence" value="ECO:0007669"/>
    <property type="project" value="UniProtKB-SubCell"/>
</dbReference>
<dbReference type="InterPro" id="IPR011989">
    <property type="entry name" value="ARM-like"/>
</dbReference>
<dbReference type="SUPFAM" id="SSF48371">
    <property type="entry name" value="ARM repeat"/>
    <property type="match status" value="1"/>
</dbReference>
<keyword evidence="5" id="KW-0812">Transmembrane</keyword>
<keyword evidence="12" id="KW-1208">Phospholipid metabolism</keyword>
<evidence type="ECO:0000256" key="14">
    <source>
        <dbReference type="ARBA" id="ARBA00040991"/>
    </source>
</evidence>
<evidence type="ECO:0000313" key="16">
    <source>
        <dbReference type="EMBL" id="KAH9522131.1"/>
    </source>
</evidence>
<comment type="subcellular location">
    <subcellularLocation>
        <location evidence="3">Endoplasmic reticulum</location>
    </subcellularLocation>
    <subcellularLocation>
        <location evidence="1">Membrane</location>
        <topology evidence="1">Single-pass membrane protein</topology>
    </subcellularLocation>
    <subcellularLocation>
        <location evidence="2">Mitochondrion</location>
    </subcellularLocation>
</comment>
<dbReference type="Gene3D" id="1.25.10.10">
    <property type="entry name" value="Leucine-rich Repeat Variant"/>
    <property type="match status" value="1"/>
</dbReference>
<evidence type="ECO:0000256" key="12">
    <source>
        <dbReference type="ARBA" id="ARBA00023264"/>
    </source>
</evidence>
<evidence type="ECO:0000256" key="15">
    <source>
        <dbReference type="ARBA" id="ARBA00041701"/>
    </source>
</evidence>
<reference evidence="16" key="2">
    <citation type="journal article" date="2022" name="Res Sq">
        <title>Comparative Genomics Reveals Insights into the Divergent Evolution of Astigmatic Mites and Household Pest Adaptations.</title>
        <authorList>
            <person name="Xiong Q."/>
            <person name="Wan A.T.-Y."/>
            <person name="Liu X.-Y."/>
            <person name="Fung C.S.-H."/>
            <person name="Xiao X."/>
            <person name="Malainual N."/>
            <person name="Hou J."/>
            <person name="Wang L."/>
            <person name="Wang M."/>
            <person name="Yang K."/>
            <person name="Cui Y."/>
            <person name="Leung E."/>
            <person name="Nong W."/>
            <person name="Shin S.-K."/>
            <person name="Au S."/>
            <person name="Jeong K.Y."/>
            <person name="Chew F.T."/>
            <person name="Hui J."/>
            <person name="Leung T.F."/>
            <person name="Tungtrongchitr A."/>
            <person name="Zhong N."/>
            <person name="Liu Z."/>
            <person name="Tsui S."/>
        </authorList>
    </citation>
    <scope>NUCLEOTIDE SEQUENCE</scope>
    <source>
        <strain evidence="16">Derf</strain>
        <tissue evidence="16">Whole organism</tissue>
    </source>
</reference>
<dbReference type="PANTHER" id="PTHR48182:SF2">
    <property type="entry name" value="PROTEIN SERAC1"/>
    <property type="match status" value="1"/>
</dbReference>
<evidence type="ECO:0000256" key="10">
    <source>
        <dbReference type="ARBA" id="ARBA00023136"/>
    </source>
</evidence>
<dbReference type="AlphaFoldDB" id="A0A922L6H0"/>
<keyword evidence="10" id="KW-0472">Membrane</keyword>
<reference evidence="16" key="1">
    <citation type="submission" date="2013-05" db="EMBL/GenBank/DDBJ databases">
        <authorList>
            <person name="Yim A.K.Y."/>
            <person name="Chan T.F."/>
            <person name="Ji K.M."/>
            <person name="Liu X.Y."/>
            <person name="Zhou J.W."/>
            <person name="Li R.Q."/>
            <person name="Yang K.Y."/>
            <person name="Li J."/>
            <person name="Li M."/>
            <person name="Law P.T.W."/>
            <person name="Wu Y.L."/>
            <person name="Cai Z.L."/>
            <person name="Qin H."/>
            <person name="Bao Y."/>
            <person name="Leung R.K.K."/>
            <person name="Ng P.K.S."/>
            <person name="Zou J."/>
            <person name="Zhong X.J."/>
            <person name="Ran P.X."/>
            <person name="Zhong N.S."/>
            <person name="Liu Z.G."/>
            <person name="Tsui S.K.W."/>
        </authorList>
    </citation>
    <scope>NUCLEOTIDE SEQUENCE</scope>
    <source>
        <strain evidence="16">Derf</strain>
        <tissue evidence="16">Whole organism</tissue>
    </source>
</reference>
<dbReference type="InterPro" id="IPR052374">
    <property type="entry name" value="SERAC1"/>
</dbReference>
<keyword evidence="17" id="KW-1185">Reference proteome</keyword>
<evidence type="ECO:0000256" key="8">
    <source>
        <dbReference type="ARBA" id="ARBA00023098"/>
    </source>
</evidence>
<name>A0A922L6H0_DERFA</name>
<dbReference type="Gene3D" id="3.40.50.1820">
    <property type="entry name" value="alpha/beta hydrolase"/>
    <property type="match status" value="1"/>
</dbReference>
<evidence type="ECO:0000256" key="2">
    <source>
        <dbReference type="ARBA" id="ARBA00004173"/>
    </source>
</evidence>
<evidence type="ECO:0000256" key="4">
    <source>
        <dbReference type="ARBA" id="ARBA00022516"/>
    </source>
</evidence>
<dbReference type="GO" id="GO:0008654">
    <property type="term" value="P:phospholipid biosynthetic process"/>
    <property type="evidence" value="ECO:0007669"/>
    <property type="project" value="UniProtKB-KW"/>
</dbReference>
<comment type="caution">
    <text evidence="16">The sequence shown here is derived from an EMBL/GenBank/DDBJ whole genome shotgun (WGS) entry which is preliminary data.</text>
</comment>
<evidence type="ECO:0000256" key="9">
    <source>
        <dbReference type="ARBA" id="ARBA00023128"/>
    </source>
</evidence>
<protein>
    <recommendedName>
        <fullName evidence="14">Protein SERAC1</fullName>
    </recommendedName>
    <alternativeName>
        <fullName evidence="15">Serine active site-containing protein 1</fullName>
    </alternativeName>
</protein>
<dbReference type="Proteomes" id="UP000790347">
    <property type="component" value="Unassembled WGS sequence"/>
</dbReference>
<evidence type="ECO:0000256" key="1">
    <source>
        <dbReference type="ARBA" id="ARBA00004167"/>
    </source>
</evidence>
<evidence type="ECO:0000313" key="17">
    <source>
        <dbReference type="Proteomes" id="UP000790347"/>
    </source>
</evidence>
<proteinExistence type="inferred from homology"/>
<evidence type="ECO:0000256" key="5">
    <source>
        <dbReference type="ARBA" id="ARBA00022692"/>
    </source>
</evidence>
<evidence type="ECO:0000256" key="7">
    <source>
        <dbReference type="ARBA" id="ARBA00022989"/>
    </source>
</evidence>
<evidence type="ECO:0000256" key="6">
    <source>
        <dbReference type="ARBA" id="ARBA00022824"/>
    </source>
</evidence>
<keyword evidence="7" id="KW-1133">Transmembrane helix</keyword>
<dbReference type="EMBL" id="ASGP02000002">
    <property type="protein sequence ID" value="KAH9522131.1"/>
    <property type="molecule type" value="Genomic_DNA"/>
</dbReference>
<keyword evidence="6" id="KW-0256">Endoplasmic reticulum</keyword>
<evidence type="ECO:0000256" key="11">
    <source>
        <dbReference type="ARBA" id="ARBA00023209"/>
    </source>
</evidence>
<dbReference type="SUPFAM" id="SSF53474">
    <property type="entry name" value="alpha/beta-Hydrolases"/>
    <property type="match status" value="1"/>
</dbReference>
<dbReference type="GO" id="GO:0005783">
    <property type="term" value="C:endoplasmic reticulum"/>
    <property type="evidence" value="ECO:0007669"/>
    <property type="project" value="UniProtKB-SubCell"/>
</dbReference>